<dbReference type="EMBL" id="PGOL01001319">
    <property type="protein sequence ID" value="PKI59090.1"/>
    <property type="molecule type" value="Genomic_DNA"/>
</dbReference>
<dbReference type="Gene3D" id="3.80.10.10">
    <property type="entry name" value="Ribonuclease Inhibitor"/>
    <property type="match status" value="2"/>
</dbReference>
<evidence type="ECO:0000256" key="1">
    <source>
        <dbReference type="ARBA" id="ARBA00022614"/>
    </source>
</evidence>
<dbReference type="SMART" id="SM00364">
    <property type="entry name" value="LRR_BAC"/>
    <property type="match status" value="7"/>
</dbReference>
<accession>A0A2I0JT69</accession>
<sequence length="519" mass="58517">MYGMGGSSSSSFSVTKPAAQRPPRPSSSHFVAARSAPSPRTRTILSTAIARSLSVGSKEPAPPSPPPLFPNHCRGEIVTDVAQKRQALLELGSRPDHEKVDAAKSRLREVEARLSKKLQEIVLSPRPENLDRLEWRAHLAEKERACREAAEKEISAYRAIVSLDEMHQECERLLREAEKRLVRMYESAEEKTKNRRYAEPRVSGRVSLEFMNLLPDSLEKSRLERVTLSGRRLRFLPDELMGRIRGVVVLNLSGNQLEDIPDSVAVLDKLEELNISSNLLSSLPDSVGSLDKMKVLNASGNKLSTLPDTISCCRSLVELDVSFNNLAYLPTDIGYGLFNLEVLSIQYNKVRSLPTSIGEMKSLRHLDVHFNELHGLPPSIGKLRNLRTLNLSSNFTDLTELPDTIGDLTELKELDLSSNQIHTLPLSFARLNKLMKLNLDQNPLVFPPVEVVSEGIEAIRLFMVKRQPRAFSEGEDGELARQDESWMVSTRYHLVEQLCFRCFQDCFRMHDNSNWREVS</sequence>
<dbReference type="Pfam" id="PF13855">
    <property type="entry name" value="LRR_8"/>
    <property type="match status" value="1"/>
</dbReference>
<protein>
    <recommendedName>
        <fullName evidence="5">Disease resistance R13L4/SHOC-2-like LRR domain-containing protein</fullName>
    </recommendedName>
</protein>
<comment type="caution">
    <text evidence="6">The sequence shown here is derived from an EMBL/GenBank/DDBJ whole genome shotgun (WGS) entry which is preliminary data.</text>
</comment>
<dbReference type="SUPFAM" id="SSF52058">
    <property type="entry name" value="L domain-like"/>
    <property type="match status" value="1"/>
</dbReference>
<gene>
    <name evidence="6" type="ORF">CRG98_020456</name>
</gene>
<dbReference type="STRING" id="22663.A0A2I0JT69"/>
<dbReference type="AlphaFoldDB" id="A0A2I0JT69"/>
<organism evidence="6 7">
    <name type="scientific">Punica granatum</name>
    <name type="common">Pomegranate</name>
    <dbReference type="NCBI Taxonomy" id="22663"/>
    <lineage>
        <taxon>Eukaryota</taxon>
        <taxon>Viridiplantae</taxon>
        <taxon>Streptophyta</taxon>
        <taxon>Embryophyta</taxon>
        <taxon>Tracheophyta</taxon>
        <taxon>Spermatophyta</taxon>
        <taxon>Magnoliopsida</taxon>
        <taxon>eudicotyledons</taxon>
        <taxon>Gunneridae</taxon>
        <taxon>Pentapetalae</taxon>
        <taxon>rosids</taxon>
        <taxon>malvids</taxon>
        <taxon>Myrtales</taxon>
        <taxon>Lythraceae</taxon>
        <taxon>Punica</taxon>
    </lineage>
</organism>
<keyword evidence="2" id="KW-0677">Repeat</keyword>
<dbReference type="Pfam" id="PF23598">
    <property type="entry name" value="LRR_14"/>
    <property type="match status" value="1"/>
</dbReference>
<evidence type="ECO:0000313" key="7">
    <source>
        <dbReference type="Proteomes" id="UP000233551"/>
    </source>
</evidence>
<evidence type="ECO:0000256" key="4">
    <source>
        <dbReference type="SAM" id="MobiDB-lite"/>
    </source>
</evidence>
<dbReference type="InterPro" id="IPR001611">
    <property type="entry name" value="Leu-rich_rpt"/>
</dbReference>
<name>A0A2I0JT69_PUNGR</name>
<dbReference type="InterPro" id="IPR003591">
    <property type="entry name" value="Leu-rich_rpt_typical-subtyp"/>
</dbReference>
<dbReference type="InterPro" id="IPR055414">
    <property type="entry name" value="LRR_R13L4/SHOC2-like"/>
</dbReference>
<evidence type="ECO:0000256" key="2">
    <source>
        <dbReference type="ARBA" id="ARBA00022737"/>
    </source>
</evidence>
<evidence type="ECO:0000259" key="5">
    <source>
        <dbReference type="Pfam" id="PF23598"/>
    </source>
</evidence>
<dbReference type="PANTHER" id="PTHR45752:SF195">
    <property type="entry name" value="LEUCINE-RICH REPEAT (LRR) FAMILY PROTEIN-RELATED"/>
    <property type="match status" value="1"/>
</dbReference>
<evidence type="ECO:0000313" key="6">
    <source>
        <dbReference type="EMBL" id="PKI59090.1"/>
    </source>
</evidence>
<proteinExistence type="predicted"/>
<evidence type="ECO:0000256" key="3">
    <source>
        <dbReference type="SAM" id="Coils"/>
    </source>
</evidence>
<feature type="coiled-coil region" evidence="3">
    <location>
        <begin position="160"/>
        <end position="194"/>
    </location>
</feature>
<dbReference type="InterPro" id="IPR032675">
    <property type="entry name" value="LRR_dom_sf"/>
</dbReference>
<dbReference type="PROSITE" id="PS51450">
    <property type="entry name" value="LRR"/>
    <property type="match status" value="2"/>
</dbReference>
<keyword evidence="7" id="KW-1185">Reference proteome</keyword>
<feature type="domain" description="Disease resistance R13L4/SHOC-2-like LRR" evidence="5">
    <location>
        <begin position="380"/>
        <end position="442"/>
    </location>
</feature>
<reference evidence="6 7" key="1">
    <citation type="submission" date="2017-11" db="EMBL/GenBank/DDBJ databases">
        <title>De-novo sequencing of pomegranate (Punica granatum L.) genome.</title>
        <authorList>
            <person name="Akparov Z."/>
            <person name="Amiraslanov A."/>
            <person name="Hajiyeva S."/>
            <person name="Abbasov M."/>
            <person name="Kaur K."/>
            <person name="Hamwieh A."/>
            <person name="Solovyev V."/>
            <person name="Salamov A."/>
            <person name="Braich B."/>
            <person name="Kosarev P."/>
            <person name="Mahmoud A."/>
            <person name="Hajiyev E."/>
            <person name="Babayeva S."/>
            <person name="Izzatullayeva V."/>
            <person name="Mammadov A."/>
            <person name="Mammadov A."/>
            <person name="Sharifova S."/>
            <person name="Ojaghi J."/>
            <person name="Eynullazada K."/>
            <person name="Bayramov B."/>
            <person name="Abdulazimova A."/>
            <person name="Shahmuradov I."/>
        </authorList>
    </citation>
    <scope>NUCLEOTIDE SEQUENCE [LARGE SCALE GENOMIC DNA]</scope>
    <source>
        <strain evidence="7">cv. AG2017</strain>
        <tissue evidence="6">Leaf</tissue>
    </source>
</reference>
<dbReference type="SMART" id="SM00369">
    <property type="entry name" value="LRR_TYP"/>
    <property type="match status" value="8"/>
</dbReference>
<dbReference type="Proteomes" id="UP000233551">
    <property type="component" value="Unassembled WGS sequence"/>
</dbReference>
<keyword evidence="1" id="KW-0433">Leucine-rich repeat</keyword>
<feature type="region of interest" description="Disordered" evidence="4">
    <location>
        <begin position="1"/>
        <end position="42"/>
    </location>
</feature>
<keyword evidence="3" id="KW-0175">Coiled coil</keyword>
<dbReference type="PANTHER" id="PTHR45752">
    <property type="entry name" value="LEUCINE-RICH REPEAT-CONTAINING"/>
    <property type="match status" value="1"/>
</dbReference>
<dbReference type="InterPro" id="IPR050715">
    <property type="entry name" value="LRR-SigEffector_domain"/>
</dbReference>